<name>A0A7K0DP51_9NOCA</name>
<accession>A0A7K0DP51</accession>
<dbReference type="RefSeq" id="WP_153342455.1">
    <property type="nucleotide sequence ID" value="NZ_WEGI01000006.1"/>
</dbReference>
<evidence type="ECO:0000256" key="1">
    <source>
        <dbReference type="SAM" id="MobiDB-lite"/>
    </source>
</evidence>
<proteinExistence type="predicted"/>
<organism evidence="2 3">
    <name type="scientific">Nocardia aurantia</name>
    <dbReference type="NCBI Taxonomy" id="2585199"/>
    <lineage>
        <taxon>Bacteria</taxon>
        <taxon>Bacillati</taxon>
        <taxon>Actinomycetota</taxon>
        <taxon>Actinomycetes</taxon>
        <taxon>Mycobacteriales</taxon>
        <taxon>Nocardiaceae</taxon>
        <taxon>Nocardia</taxon>
    </lineage>
</organism>
<evidence type="ECO:0000313" key="3">
    <source>
        <dbReference type="Proteomes" id="UP000431401"/>
    </source>
</evidence>
<comment type="caution">
    <text evidence="2">The sequence shown here is derived from an EMBL/GenBank/DDBJ whole genome shotgun (WGS) entry which is preliminary data.</text>
</comment>
<dbReference type="Proteomes" id="UP000431401">
    <property type="component" value="Unassembled WGS sequence"/>
</dbReference>
<sequence>MKYRSNSISAATAATGDHRAARAVRSRPAIANIYRVIALRCIAAENCPIDIDYRRAQLRIRSGHGHPALLS</sequence>
<dbReference type="AlphaFoldDB" id="A0A7K0DP51"/>
<keyword evidence="3" id="KW-1185">Reference proteome</keyword>
<evidence type="ECO:0000313" key="2">
    <source>
        <dbReference type="EMBL" id="MQY27378.1"/>
    </source>
</evidence>
<gene>
    <name evidence="2" type="ORF">NRB56_29610</name>
</gene>
<protein>
    <submittedName>
        <fullName evidence="2">Uncharacterized protein</fullName>
    </submittedName>
</protein>
<feature type="region of interest" description="Disordered" evidence="1">
    <location>
        <begin position="1"/>
        <end position="21"/>
    </location>
</feature>
<dbReference type="EMBL" id="WEGI01000006">
    <property type="protein sequence ID" value="MQY27378.1"/>
    <property type="molecule type" value="Genomic_DNA"/>
</dbReference>
<reference evidence="2 3" key="1">
    <citation type="submission" date="2019-10" db="EMBL/GenBank/DDBJ databases">
        <title>Nocardia macrotermitis sp. nov. and Nocardia aurantia sp. nov., isolated from the gut of fungus growing-termite Macrotermes natalensis.</title>
        <authorList>
            <person name="Benndorf R."/>
            <person name="Schwitalla J."/>
            <person name="Martin K."/>
            <person name="De Beer W."/>
            <person name="Kaster A.-K."/>
            <person name="Vollmers J."/>
            <person name="Poulsen M."/>
            <person name="Beemelmanns C."/>
        </authorList>
    </citation>
    <scope>NUCLEOTIDE SEQUENCE [LARGE SCALE GENOMIC DNA]</scope>
    <source>
        <strain evidence="2 3">RB56</strain>
    </source>
</reference>